<reference evidence="4" key="1">
    <citation type="submission" date="2025-08" db="UniProtKB">
        <authorList>
            <consortium name="RefSeq"/>
        </authorList>
    </citation>
    <scope>IDENTIFICATION</scope>
    <source>
        <strain evidence="4">11010-0011.00</strain>
        <tissue evidence="4">Whole body</tissue>
    </source>
</reference>
<keyword evidence="2" id="KW-0472">Membrane</keyword>
<dbReference type="AlphaFoldDB" id="A0A6J2TYF4"/>
<evidence type="ECO:0000313" key="3">
    <source>
        <dbReference type="Proteomes" id="UP000504634"/>
    </source>
</evidence>
<keyword evidence="2" id="KW-0812">Transmembrane</keyword>
<feature type="transmembrane region" description="Helical" evidence="2">
    <location>
        <begin position="280"/>
        <end position="308"/>
    </location>
</feature>
<organism evidence="3 4">
    <name type="scientific">Drosophila lebanonensis</name>
    <name type="common">Fruit fly</name>
    <name type="synonym">Scaptodrosophila lebanonensis</name>
    <dbReference type="NCBI Taxonomy" id="7225"/>
    <lineage>
        <taxon>Eukaryota</taxon>
        <taxon>Metazoa</taxon>
        <taxon>Ecdysozoa</taxon>
        <taxon>Arthropoda</taxon>
        <taxon>Hexapoda</taxon>
        <taxon>Insecta</taxon>
        <taxon>Pterygota</taxon>
        <taxon>Neoptera</taxon>
        <taxon>Endopterygota</taxon>
        <taxon>Diptera</taxon>
        <taxon>Brachycera</taxon>
        <taxon>Muscomorpha</taxon>
        <taxon>Ephydroidea</taxon>
        <taxon>Drosophilidae</taxon>
        <taxon>Scaptodrosophila</taxon>
    </lineage>
</organism>
<evidence type="ECO:0000313" key="4">
    <source>
        <dbReference type="RefSeq" id="XP_030380183.1"/>
    </source>
</evidence>
<protein>
    <submittedName>
        <fullName evidence="4">Uncharacterized protein LOC115628286</fullName>
    </submittedName>
</protein>
<evidence type="ECO:0000256" key="1">
    <source>
        <dbReference type="SAM" id="MobiDB-lite"/>
    </source>
</evidence>
<name>A0A6J2TYF4_DROLE</name>
<feature type="compositionally biased region" description="Basic and acidic residues" evidence="1">
    <location>
        <begin position="149"/>
        <end position="164"/>
    </location>
</feature>
<sequence length="325" mass="36913">MQRSTYPGGAFSGTSFNTATYSGANFNAQHFSATSFNSSALAGNHFDSEGLNEMPFLTQGQSPKKLMRTVNHRRGSIGGGMEDQQMSNHLTTPQRGGMSYSPQRVPEKNTFNGHYEGDISMFPSGSKLGNIISQNASCPLMCTMNNHPQRQDKHSNQEQLHETDSESEYCAQLEKVQRKENTETRFGGFYNLLMSGMQPQRQQQLELALQRCQTNSFCKCLLMLLQFLGFLLGIMLVLGLRLAHATSKLRFRLWRSKFFLRSAMRELMWRMTNAKTNDTVLFFIAVVATPWLFLIGLIGFVISILFLVHQHLSELLKQLRLRLLY</sequence>
<proteinExistence type="predicted"/>
<accession>A0A6J2TYF4</accession>
<dbReference type="RefSeq" id="XP_030380183.1">
    <property type="nucleotide sequence ID" value="XM_030524323.1"/>
</dbReference>
<dbReference type="Proteomes" id="UP000504634">
    <property type="component" value="Unplaced"/>
</dbReference>
<feature type="region of interest" description="Disordered" evidence="1">
    <location>
        <begin position="76"/>
        <end position="102"/>
    </location>
</feature>
<feature type="transmembrane region" description="Helical" evidence="2">
    <location>
        <begin position="221"/>
        <end position="243"/>
    </location>
</feature>
<keyword evidence="2" id="KW-1133">Transmembrane helix</keyword>
<keyword evidence="3" id="KW-1185">Reference proteome</keyword>
<evidence type="ECO:0000256" key="2">
    <source>
        <dbReference type="SAM" id="Phobius"/>
    </source>
</evidence>
<feature type="region of interest" description="Disordered" evidence="1">
    <location>
        <begin position="145"/>
        <end position="164"/>
    </location>
</feature>
<dbReference type="GeneID" id="115628286"/>
<feature type="compositionally biased region" description="Polar residues" evidence="1">
    <location>
        <begin position="84"/>
        <end position="94"/>
    </location>
</feature>
<gene>
    <name evidence="4" type="primary">LOC115628286</name>
</gene>